<feature type="active site" description="Nucleophile" evidence="4">
    <location>
        <position position="412"/>
    </location>
</feature>
<protein>
    <submittedName>
        <fullName evidence="7">23S rRNA (Uracil-5-)-methyltransferase RumA</fullName>
    </submittedName>
</protein>
<dbReference type="Gene3D" id="2.40.50.1070">
    <property type="match status" value="1"/>
</dbReference>
<dbReference type="PANTHER" id="PTHR11061">
    <property type="entry name" value="RNA M5U METHYLTRANSFERASE"/>
    <property type="match status" value="1"/>
</dbReference>
<dbReference type="Pfam" id="PF05958">
    <property type="entry name" value="tRNA_U5-meth_tr"/>
    <property type="match status" value="1"/>
</dbReference>
<feature type="binding site" evidence="4">
    <location>
        <position position="287"/>
    </location>
    <ligand>
        <name>S-adenosyl-L-methionine</name>
        <dbReference type="ChEBI" id="CHEBI:59789"/>
    </ligand>
</feature>
<evidence type="ECO:0000256" key="2">
    <source>
        <dbReference type="ARBA" id="ARBA00022679"/>
    </source>
</evidence>
<keyword evidence="3 4" id="KW-0949">S-adenosyl-L-methionine</keyword>
<feature type="binding site" evidence="4">
    <location>
        <position position="316"/>
    </location>
    <ligand>
        <name>S-adenosyl-L-methionine</name>
        <dbReference type="ChEBI" id="CHEBI:59789"/>
    </ligand>
</feature>
<dbReference type="Gene3D" id="2.40.50.140">
    <property type="entry name" value="Nucleic acid-binding proteins"/>
    <property type="match status" value="1"/>
</dbReference>
<keyword evidence="2 4" id="KW-0808">Transferase</keyword>
<feature type="binding site" evidence="4">
    <location>
        <position position="385"/>
    </location>
    <ligand>
        <name>S-adenosyl-L-methionine</name>
        <dbReference type="ChEBI" id="CHEBI:59789"/>
    </ligand>
</feature>
<dbReference type="Pfam" id="PF01938">
    <property type="entry name" value="TRAM"/>
    <property type="match status" value="1"/>
</dbReference>
<keyword evidence="8" id="KW-1185">Reference proteome</keyword>
<dbReference type="PROSITE" id="PS51687">
    <property type="entry name" value="SAM_MT_RNA_M5U"/>
    <property type="match status" value="1"/>
</dbReference>
<dbReference type="EMBL" id="JXKH01000009">
    <property type="protein sequence ID" value="OJG17458.1"/>
    <property type="molecule type" value="Genomic_DNA"/>
</dbReference>
<feature type="binding site" evidence="4">
    <location>
        <position position="337"/>
    </location>
    <ligand>
        <name>S-adenosyl-L-methionine</name>
        <dbReference type="ChEBI" id="CHEBI:59789"/>
    </ligand>
</feature>
<evidence type="ECO:0000259" key="6">
    <source>
        <dbReference type="PROSITE" id="PS50926"/>
    </source>
</evidence>
<dbReference type="GO" id="GO:0070475">
    <property type="term" value="P:rRNA base methylation"/>
    <property type="evidence" value="ECO:0007669"/>
    <property type="project" value="TreeGrafter"/>
</dbReference>
<accession>A0A1L8RCH9</accession>
<dbReference type="Proteomes" id="UP000181884">
    <property type="component" value="Unassembled WGS sequence"/>
</dbReference>
<evidence type="ECO:0000313" key="8">
    <source>
        <dbReference type="Proteomes" id="UP000181884"/>
    </source>
</evidence>
<feature type="active site" evidence="5">
    <location>
        <position position="412"/>
    </location>
</feature>
<dbReference type="PROSITE" id="PS01230">
    <property type="entry name" value="TRMA_1"/>
    <property type="match status" value="1"/>
</dbReference>
<dbReference type="FunFam" id="2.40.50.1070:FF:000003">
    <property type="entry name" value="23S rRNA (Uracil-5-)-methyltransferase RumA"/>
    <property type="match status" value="1"/>
</dbReference>
<feature type="domain" description="TRAM" evidence="6">
    <location>
        <begin position="3"/>
        <end position="61"/>
    </location>
</feature>
<gene>
    <name evidence="7" type="ORF">RU97_GL002629</name>
</gene>
<reference evidence="7 8" key="1">
    <citation type="submission" date="2014-12" db="EMBL/GenBank/DDBJ databases">
        <title>Draft genome sequences of 29 type strains of Enterococci.</title>
        <authorList>
            <person name="Zhong Z."/>
            <person name="Sun Z."/>
            <person name="Liu W."/>
            <person name="Zhang W."/>
            <person name="Zhang H."/>
        </authorList>
    </citation>
    <scope>NUCLEOTIDE SEQUENCE [LARGE SCALE GENOMIC DNA]</scope>
    <source>
        <strain evidence="7 8">DSM 17029</strain>
    </source>
</reference>
<dbReference type="AlphaFoldDB" id="A0A1L8RCH9"/>
<evidence type="ECO:0000256" key="1">
    <source>
        <dbReference type="ARBA" id="ARBA00022603"/>
    </source>
</evidence>
<evidence type="ECO:0000256" key="3">
    <source>
        <dbReference type="ARBA" id="ARBA00022691"/>
    </source>
</evidence>
<evidence type="ECO:0000313" key="7">
    <source>
        <dbReference type="EMBL" id="OJG17458.1"/>
    </source>
</evidence>
<dbReference type="InterPro" id="IPR029063">
    <property type="entry name" value="SAM-dependent_MTases_sf"/>
</dbReference>
<dbReference type="NCBIfam" id="TIGR00479">
    <property type="entry name" value="rumA"/>
    <property type="match status" value="1"/>
</dbReference>
<dbReference type="Gene3D" id="3.40.50.150">
    <property type="entry name" value="Vaccinia Virus protein VP39"/>
    <property type="match status" value="1"/>
</dbReference>
<dbReference type="InterPro" id="IPR002792">
    <property type="entry name" value="TRAM_dom"/>
</dbReference>
<name>A0A1L8RCH9_9ENTE</name>
<proteinExistence type="inferred from homology"/>
<sequence length="454" mass="51182">MPKVKIGQQLTLKIKRLGINGEGIGYFQRLITFVPGALPGETVNARVEKATEKFAEASIVRIVKKSPDRVVPPCPVYDRCGGCQLQHLNYQSQLDFKKDLLKQALAKFKPAGWESWELRNTLGMDDPWHYRNKAQFQLRQQGDTIEAGLYETNSHTLVPLKDCIVQQPVTTTVMNATVALLNKYRLPVYDERTNSGILRTVMVRMGIKTGEVQVVLITRTPKLPQKNALIREMIEQMPEVVSIMQNVQPKKTSLVMGDETLHLWGKESIEEEIQGVQFDLSPRAFFQLNPQQTEILYAEARKALDPQKEEVLIDAYCGVGTIGLSMAQQVKEIRGMDTIPQAIDDAHRNAARLGVTNAHYEVGTAESLLPKWFKEGVEPDSLIVDPPRTGLDHQLLQAIVKQPPRKMVYISCNVSTLARDLVKLTKVYGVHYLQSVDMFPQTARCEVVVKLTRK</sequence>
<dbReference type="STRING" id="214095.RU97_GL002629"/>
<dbReference type="RefSeq" id="WP_067396061.1">
    <property type="nucleotide sequence ID" value="NZ_JXKH01000009.1"/>
</dbReference>
<dbReference type="PROSITE" id="PS50926">
    <property type="entry name" value="TRAM"/>
    <property type="match status" value="1"/>
</dbReference>
<dbReference type="InterPro" id="IPR012340">
    <property type="entry name" value="NA-bd_OB-fold"/>
</dbReference>
<dbReference type="SUPFAM" id="SSF53335">
    <property type="entry name" value="S-adenosyl-L-methionine-dependent methyltransferases"/>
    <property type="match status" value="1"/>
</dbReference>
<dbReference type="InterPro" id="IPR010280">
    <property type="entry name" value="U5_MeTrfase_fam"/>
</dbReference>
<evidence type="ECO:0000256" key="4">
    <source>
        <dbReference type="PROSITE-ProRule" id="PRU01024"/>
    </source>
</evidence>
<dbReference type="PANTHER" id="PTHR11061:SF45">
    <property type="match status" value="1"/>
</dbReference>
<dbReference type="InterPro" id="IPR030390">
    <property type="entry name" value="MeTrfase_TrmA_AS"/>
</dbReference>
<dbReference type="GO" id="GO:0070041">
    <property type="term" value="F:rRNA (uridine-C5-)-methyltransferase activity"/>
    <property type="evidence" value="ECO:0007669"/>
    <property type="project" value="TreeGrafter"/>
</dbReference>
<organism evidence="7 8">
    <name type="scientific">Enterococcus canis</name>
    <dbReference type="NCBI Taxonomy" id="214095"/>
    <lineage>
        <taxon>Bacteria</taxon>
        <taxon>Bacillati</taxon>
        <taxon>Bacillota</taxon>
        <taxon>Bacilli</taxon>
        <taxon>Lactobacillales</taxon>
        <taxon>Enterococcaceae</taxon>
        <taxon>Enterococcus</taxon>
    </lineage>
</organism>
<dbReference type="FunFam" id="2.40.50.140:FF:000097">
    <property type="entry name" value="23S rRNA (uracil(1939)-C(5))-methyltransferase RlmD"/>
    <property type="match status" value="1"/>
</dbReference>
<dbReference type="FunFam" id="3.40.50.150:FF:000009">
    <property type="entry name" value="23S rRNA (Uracil(1939)-C(5))-methyltransferase RlmD"/>
    <property type="match status" value="1"/>
</dbReference>
<evidence type="ECO:0000256" key="5">
    <source>
        <dbReference type="PROSITE-ProRule" id="PRU10015"/>
    </source>
</evidence>
<comment type="caution">
    <text evidence="7">The sequence shown here is derived from an EMBL/GenBank/DDBJ whole genome shotgun (WGS) entry which is preliminary data.</text>
</comment>
<comment type="similarity">
    <text evidence="4">Belongs to the class I-like SAM-binding methyltransferase superfamily. RNA M5U methyltransferase family.</text>
</comment>
<keyword evidence="1 4" id="KW-0489">Methyltransferase</keyword>
<dbReference type="SUPFAM" id="SSF50249">
    <property type="entry name" value="Nucleic acid-binding proteins"/>
    <property type="match status" value="1"/>
</dbReference>